<dbReference type="Pfam" id="PF10277">
    <property type="entry name" value="Frag1"/>
    <property type="match status" value="1"/>
</dbReference>
<feature type="transmembrane region" description="Helical" evidence="8">
    <location>
        <begin position="52"/>
        <end position="72"/>
    </location>
</feature>
<evidence type="ECO:0000313" key="10">
    <source>
        <dbReference type="EMBL" id="KAK9694092.1"/>
    </source>
</evidence>
<keyword evidence="4 8" id="KW-0812">Transmembrane</keyword>
<protein>
    <submittedName>
        <fullName evidence="10">Frag1/DRAM/Sfk1 family</fullName>
    </submittedName>
</protein>
<evidence type="ECO:0000256" key="4">
    <source>
        <dbReference type="ARBA" id="ARBA00022692"/>
    </source>
</evidence>
<comment type="caution">
    <text evidence="10">The sequence shown here is derived from an EMBL/GenBank/DDBJ whole genome shotgun (WGS) entry which is preliminary data.</text>
</comment>
<evidence type="ECO:0000256" key="2">
    <source>
        <dbReference type="ARBA" id="ARBA00007414"/>
    </source>
</evidence>
<dbReference type="InterPro" id="IPR039545">
    <property type="entry name" value="PGAP2"/>
</dbReference>
<feature type="transmembrane region" description="Helical" evidence="8">
    <location>
        <begin position="119"/>
        <end position="138"/>
    </location>
</feature>
<evidence type="ECO:0000256" key="7">
    <source>
        <dbReference type="ARBA" id="ARBA00023136"/>
    </source>
</evidence>
<feature type="transmembrane region" description="Helical" evidence="8">
    <location>
        <begin position="159"/>
        <end position="178"/>
    </location>
</feature>
<dbReference type="GO" id="GO:0006506">
    <property type="term" value="P:GPI anchor biosynthetic process"/>
    <property type="evidence" value="ECO:0007669"/>
    <property type="project" value="UniProtKB-KW"/>
</dbReference>
<keyword evidence="11" id="KW-1185">Reference proteome</keyword>
<proteinExistence type="inferred from homology"/>
<keyword evidence="7 8" id="KW-0472">Membrane</keyword>
<name>A0AAW1IV46_POPJA</name>
<keyword evidence="6" id="KW-0333">Golgi apparatus</keyword>
<comment type="similarity">
    <text evidence="2">Belongs to the PGAP2 family.</text>
</comment>
<dbReference type="EMBL" id="JASPKY010000522">
    <property type="protein sequence ID" value="KAK9694092.1"/>
    <property type="molecule type" value="Genomic_DNA"/>
</dbReference>
<evidence type="ECO:0000256" key="5">
    <source>
        <dbReference type="ARBA" id="ARBA00022989"/>
    </source>
</evidence>
<feature type="domain" description="CWH43-like N-terminal" evidence="9">
    <location>
        <begin position="31"/>
        <end position="213"/>
    </location>
</feature>
<evidence type="ECO:0000259" key="9">
    <source>
        <dbReference type="Pfam" id="PF10277"/>
    </source>
</evidence>
<evidence type="ECO:0000256" key="6">
    <source>
        <dbReference type="ARBA" id="ARBA00023034"/>
    </source>
</evidence>
<dbReference type="GO" id="GO:0000139">
    <property type="term" value="C:Golgi membrane"/>
    <property type="evidence" value="ECO:0007669"/>
    <property type="project" value="UniProtKB-SubCell"/>
</dbReference>
<keyword evidence="3" id="KW-0337">GPI-anchor biosynthesis</keyword>
<organism evidence="10 11">
    <name type="scientific">Popillia japonica</name>
    <name type="common">Japanese beetle</name>
    <dbReference type="NCBI Taxonomy" id="7064"/>
    <lineage>
        <taxon>Eukaryota</taxon>
        <taxon>Metazoa</taxon>
        <taxon>Ecdysozoa</taxon>
        <taxon>Arthropoda</taxon>
        <taxon>Hexapoda</taxon>
        <taxon>Insecta</taxon>
        <taxon>Pterygota</taxon>
        <taxon>Neoptera</taxon>
        <taxon>Endopterygota</taxon>
        <taxon>Coleoptera</taxon>
        <taxon>Polyphaga</taxon>
        <taxon>Scarabaeiformia</taxon>
        <taxon>Scarabaeidae</taxon>
        <taxon>Rutelinae</taxon>
        <taxon>Popillia</taxon>
    </lineage>
</organism>
<keyword evidence="5 8" id="KW-1133">Transmembrane helix</keyword>
<accession>A0AAW1IV46</accession>
<dbReference type="PANTHER" id="PTHR12892">
    <property type="entry name" value="FGF RECEPTOR ACTIVATING PROTEIN 1"/>
    <property type="match status" value="1"/>
</dbReference>
<evidence type="ECO:0000313" key="11">
    <source>
        <dbReference type="Proteomes" id="UP001458880"/>
    </source>
</evidence>
<dbReference type="PANTHER" id="PTHR12892:SF11">
    <property type="entry name" value="POST-GPI ATTACHMENT TO PROTEINS FACTOR 2"/>
    <property type="match status" value="1"/>
</dbReference>
<dbReference type="GO" id="GO:0005789">
    <property type="term" value="C:endoplasmic reticulum membrane"/>
    <property type="evidence" value="ECO:0007669"/>
    <property type="project" value="TreeGrafter"/>
</dbReference>
<evidence type="ECO:0000256" key="1">
    <source>
        <dbReference type="ARBA" id="ARBA00004653"/>
    </source>
</evidence>
<evidence type="ECO:0000256" key="3">
    <source>
        <dbReference type="ARBA" id="ARBA00022502"/>
    </source>
</evidence>
<comment type="subcellular location">
    <subcellularLocation>
        <location evidence="1">Golgi apparatus membrane</location>
        <topology evidence="1">Multi-pass membrane protein</topology>
    </subcellularLocation>
</comment>
<reference evidence="10 11" key="1">
    <citation type="journal article" date="2024" name="BMC Genomics">
        <title>De novo assembly and annotation of Popillia japonica's genome with initial clues to its potential as an invasive pest.</title>
        <authorList>
            <person name="Cucini C."/>
            <person name="Boschi S."/>
            <person name="Funari R."/>
            <person name="Cardaioli E."/>
            <person name="Iannotti N."/>
            <person name="Marturano G."/>
            <person name="Paoli F."/>
            <person name="Bruttini M."/>
            <person name="Carapelli A."/>
            <person name="Frati F."/>
            <person name="Nardi F."/>
        </authorList>
    </citation>
    <scope>NUCLEOTIDE SEQUENCE [LARGE SCALE GENOMIC DNA]</scope>
    <source>
        <strain evidence="10">DMR45628</strain>
    </source>
</reference>
<evidence type="ECO:0000256" key="8">
    <source>
        <dbReference type="SAM" id="Phobius"/>
    </source>
</evidence>
<feature type="transmembrane region" description="Helical" evidence="8">
    <location>
        <begin position="84"/>
        <end position="107"/>
    </location>
</feature>
<dbReference type="Proteomes" id="UP001458880">
    <property type="component" value="Unassembled WGS sequence"/>
</dbReference>
<gene>
    <name evidence="10" type="ORF">QE152_g33755</name>
</gene>
<dbReference type="InterPro" id="IPR019402">
    <property type="entry name" value="CWH43_N"/>
</dbReference>
<feature type="transmembrane region" description="Helical" evidence="8">
    <location>
        <begin position="184"/>
        <end position="203"/>
    </location>
</feature>
<sequence length="228" mass="26766">MSEQARYKLFYEEYESTTYLRLPFSKFSISTVYNFLPSISAAIGAYSPQKEIWSLAIFLHAVPRFCIAIIYYQYNTTVLYSYAYFLTLLAFLLNCIENFALIVLSFWTSTSNYPVHRRAFITFIISSEIYMLLVVFLYSYARRHLNDLDKASLQLKKKLVFINITSILIATYCFVRHNNSCEDYVYSLFALCEYIVVLTNMAFHMTAALDFKNRDLCAYTYGVYLSHR</sequence>
<dbReference type="AlphaFoldDB" id="A0AAW1IV46"/>